<dbReference type="Proteomes" id="UP000215545">
    <property type="component" value="Unassembled WGS sequence"/>
</dbReference>
<dbReference type="STRING" id="1017273.SAMN05443094_106247"/>
<keyword evidence="6" id="KW-1185">Reference proteome</keyword>
<sequence>MLAIHPALQNKTAVITGGGGVLCGSMARELGRQGMNIAILNRTYEKAVKTAEDIQRAGGTAIAIQCDVLDKESVEQAEKRVFEEFGACDLLINGAGGNHPKGITTKETFEKSDLKKEDIVTFFDMTPEGFEFVMDLNFIGTLIPTQIFSKRMIENGGSIINISSMSAPSPMTKVPAYSAAKAAINNFTQWMAVHMAESGIRVNAIAPGFFLTEQNRGLLLKEDGSYTERMEKIVSHTPMRRLGKPEDLLGSLLWLADDTASGFVTGIIVPVDGGFMSYAGV</sequence>
<dbReference type="EMBL" id="MWSK01000006">
    <property type="protein sequence ID" value="OXS76726.1"/>
    <property type="molecule type" value="Genomic_DNA"/>
</dbReference>
<reference evidence="4 5" key="1">
    <citation type="submission" date="2017-01" db="EMBL/GenBank/DDBJ databases">
        <authorList>
            <person name="Mah S.A."/>
            <person name="Swanson W.J."/>
            <person name="Moy G.W."/>
            <person name="Vacquier V.D."/>
        </authorList>
    </citation>
    <scope>NUCLEOTIDE SEQUENCE [LARGE SCALE GENOMIC DNA]</scope>
    <source>
        <strain evidence="4 5">NIO-1016</strain>
    </source>
</reference>
<dbReference type="PRINTS" id="PR00081">
    <property type="entry name" value="GDHRDH"/>
</dbReference>
<reference evidence="3" key="3">
    <citation type="submission" date="2017-03" db="EMBL/GenBank/DDBJ databases">
        <authorList>
            <person name="Dastager S.G."/>
            <person name="Neurgaonkar P.S."/>
            <person name="Dharne M.S."/>
        </authorList>
    </citation>
    <scope>NUCLEOTIDE SEQUENCE</scope>
    <source>
        <strain evidence="3">DSM 25145</strain>
    </source>
</reference>
<dbReference type="GO" id="GO:0016616">
    <property type="term" value="F:oxidoreductase activity, acting on the CH-OH group of donors, NAD or NADP as acceptor"/>
    <property type="evidence" value="ECO:0007669"/>
    <property type="project" value="UniProtKB-ARBA"/>
</dbReference>
<dbReference type="InterPro" id="IPR020904">
    <property type="entry name" value="Sc_DH/Rdtase_CS"/>
</dbReference>
<keyword evidence="2" id="KW-0560">Oxidoreductase</keyword>
<evidence type="ECO:0000256" key="2">
    <source>
        <dbReference type="ARBA" id="ARBA00023002"/>
    </source>
</evidence>
<evidence type="ECO:0000256" key="1">
    <source>
        <dbReference type="ARBA" id="ARBA00006484"/>
    </source>
</evidence>
<dbReference type="InterPro" id="IPR036291">
    <property type="entry name" value="NAD(P)-bd_dom_sf"/>
</dbReference>
<organism evidence="4 5">
    <name type="scientific">Domibacillus enclensis</name>
    <dbReference type="NCBI Taxonomy" id="1017273"/>
    <lineage>
        <taxon>Bacteria</taxon>
        <taxon>Bacillati</taxon>
        <taxon>Bacillota</taxon>
        <taxon>Bacilli</taxon>
        <taxon>Bacillales</taxon>
        <taxon>Bacillaceae</taxon>
        <taxon>Domibacillus</taxon>
    </lineage>
</organism>
<dbReference type="SUPFAM" id="SSF51735">
    <property type="entry name" value="NAD(P)-binding Rossmann-fold domains"/>
    <property type="match status" value="1"/>
</dbReference>
<dbReference type="CDD" id="cd08935">
    <property type="entry name" value="mannonate_red_SDR_c"/>
    <property type="match status" value="1"/>
</dbReference>
<evidence type="ECO:0000313" key="5">
    <source>
        <dbReference type="Proteomes" id="UP000186385"/>
    </source>
</evidence>
<dbReference type="PANTHER" id="PTHR42760">
    <property type="entry name" value="SHORT-CHAIN DEHYDROGENASES/REDUCTASES FAMILY MEMBER"/>
    <property type="match status" value="1"/>
</dbReference>
<dbReference type="EMBL" id="FTLX01000006">
    <property type="protein sequence ID" value="SIR27232.1"/>
    <property type="molecule type" value="Genomic_DNA"/>
</dbReference>
<dbReference type="Gene3D" id="3.40.50.720">
    <property type="entry name" value="NAD(P)-binding Rossmann-like Domain"/>
    <property type="match status" value="1"/>
</dbReference>
<dbReference type="NCBIfam" id="NF006132">
    <property type="entry name" value="PRK08277.1"/>
    <property type="match status" value="1"/>
</dbReference>
<dbReference type="RefSeq" id="WP_045849027.1">
    <property type="nucleotide sequence ID" value="NZ_FTLX01000006.1"/>
</dbReference>
<comment type="similarity">
    <text evidence="1">Belongs to the short-chain dehydrogenases/reductases (SDR) family.</text>
</comment>
<dbReference type="Proteomes" id="UP000186385">
    <property type="component" value="Unassembled WGS sequence"/>
</dbReference>
<dbReference type="PROSITE" id="PS00061">
    <property type="entry name" value="ADH_SHORT"/>
    <property type="match status" value="1"/>
</dbReference>
<reference evidence="6" key="2">
    <citation type="submission" date="2017-03" db="EMBL/GenBank/DDBJ databases">
        <title>Bacillus sp. V-88(T) DSM27956, whole genome shotgun sequencing project.</title>
        <authorList>
            <person name="Dastager S.G."/>
            <person name="Neurgaonkar P.S."/>
            <person name="Dharne M.S."/>
        </authorList>
    </citation>
    <scope>NUCLEOTIDE SEQUENCE [LARGE SCALE GENOMIC DNA]</scope>
    <source>
        <strain evidence="6">DSM 25145</strain>
    </source>
</reference>
<dbReference type="GO" id="GO:0005975">
    <property type="term" value="P:carbohydrate metabolic process"/>
    <property type="evidence" value="ECO:0007669"/>
    <property type="project" value="UniProtKB-ARBA"/>
</dbReference>
<protein>
    <submittedName>
        <fullName evidence="3">D-mannonate oxidoreductase</fullName>
    </submittedName>
    <submittedName>
        <fullName evidence="4">NAD(P)-dependent dehydrogenase, short-chain alcohol dehydrogenase family</fullName>
    </submittedName>
</protein>
<name>A0A1N6ZK11_9BACI</name>
<dbReference type="Pfam" id="PF13561">
    <property type="entry name" value="adh_short_C2"/>
    <property type="match status" value="1"/>
</dbReference>
<accession>A0A1N6ZK11</accession>
<evidence type="ECO:0000313" key="4">
    <source>
        <dbReference type="EMBL" id="SIR27232.1"/>
    </source>
</evidence>
<dbReference type="AlphaFoldDB" id="A0A1N6ZK11"/>
<dbReference type="PANTHER" id="PTHR42760:SF115">
    <property type="entry name" value="3-OXOACYL-[ACYL-CARRIER-PROTEIN] REDUCTASE FABG"/>
    <property type="match status" value="1"/>
</dbReference>
<dbReference type="FunFam" id="3.40.50.720:FF:000240">
    <property type="entry name" value="SDR family oxidoreductase"/>
    <property type="match status" value="1"/>
</dbReference>
<dbReference type="PRINTS" id="PR00080">
    <property type="entry name" value="SDRFAMILY"/>
</dbReference>
<dbReference type="InterPro" id="IPR002347">
    <property type="entry name" value="SDR_fam"/>
</dbReference>
<evidence type="ECO:0000313" key="3">
    <source>
        <dbReference type="EMBL" id="OXS76726.1"/>
    </source>
</evidence>
<dbReference type="OrthoDB" id="9803333at2"/>
<gene>
    <name evidence="3" type="ORF">B1B05_13785</name>
    <name evidence="4" type="ORF">SAMN05443094_106247</name>
</gene>
<evidence type="ECO:0000313" key="6">
    <source>
        <dbReference type="Proteomes" id="UP000215545"/>
    </source>
</evidence>
<proteinExistence type="inferred from homology"/>